<evidence type="ECO:0000313" key="2">
    <source>
        <dbReference type="Proteomes" id="UP000615446"/>
    </source>
</evidence>
<sequence>MLNCGYCYLEKNNLILILKPPYDRNCLWIYKDINVFDQLVAEIRILVENFGAIAQVHSYYIVNNKFSKF</sequence>
<evidence type="ECO:0000313" key="1">
    <source>
        <dbReference type="EMBL" id="GES81615.1"/>
    </source>
</evidence>
<accession>A0A8H3L9K8</accession>
<proteinExistence type="predicted"/>
<name>A0A8H3L9K8_9GLOM</name>
<protein>
    <submittedName>
        <fullName evidence="1">Uncharacterized protein</fullName>
    </submittedName>
</protein>
<reference evidence="1" key="1">
    <citation type="submission" date="2019-10" db="EMBL/GenBank/DDBJ databases">
        <title>Conservation and host-specific expression of non-tandemly repeated heterogenous ribosome RNA gene in arbuscular mycorrhizal fungi.</title>
        <authorList>
            <person name="Maeda T."/>
            <person name="Kobayashi Y."/>
            <person name="Nakagawa T."/>
            <person name="Ezawa T."/>
            <person name="Yamaguchi K."/>
            <person name="Bino T."/>
            <person name="Nishimoto Y."/>
            <person name="Shigenobu S."/>
            <person name="Kawaguchi M."/>
        </authorList>
    </citation>
    <scope>NUCLEOTIDE SEQUENCE</scope>
    <source>
        <strain evidence="1">HR1</strain>
    </source>
</reference>
<gene>
    <name evidence="1" type="ORF">RCL2_000886200</name>
</gene>
<dbReference type="AlphaFoldDB" id="A0A8H3L9K8"/>
<organism evidence="1 2">
    <name type="scientific">Rhizophagus clarus</name>
    <dbReference type="NCBI Taxonomy" id="94130"/>
    <lineage>
        <taxon>Eukaryota</taxon>
        <taxon>Fungi</taxon>
        <taxon>Fungi incertae sedis</taxon>
        <taxon>Mucoromycota</taxon>
        <taxon>Glomeromycotina</taxon>
        <taxon>Glomeromycetes</taxon>
        <taxon>Glomerales</taxon>
        <taxon>Glomeraceae</taxon>
        <taxon>Rhizophagus</taxon>
    </lineage>
</organism>
<dbReference type="EMBL" id="BLAL01000058">
    <property type="protein sequence ID" value="GES81615.1"/>
    <property type="molecule type" value="Genomic_DNA"/>
</dbReference>
<dbReference type="Proteomes" id="UP000615446">
    <property type="component" value="Unassembled WGS sequence"/>
</dbReference>
<comment type="caution">
    <text evidence="1">The sequence shown here is derived from an EMBL/GenBank/DDBJ whole genome shotgun (WGS) entry which is preliminary data.</text>
</comment>